<name>A0A7S4EC55_9STRA</name>
<proteinExistence type="predicted"/>
<protein>
    <submittedName>
        <fullName evidence="3">Uncharacterized protein</fullName>
    </submittedName>
</protein>
<dbReference type="AlphaFoldDB" id="A0A7S4EC55"/>
<dbReference type="EMBL" id="HBIW01021787">
    <property type="protein sequence ID" value="CAE0703350.1"/>
    <property type="molecule type" value="Transcribed_RNA"/>
</dbReference>
<evidence type="ECO:0000313" key="3">
    <source>
        <dbReference type="EMBL" id="CAE0703350.1"/>
    </source>
</evidence>
<reference evidence="3" key="1">
    <citation type="submission" date="2021-01" db="EMBL/GenBank/DDBJ databases">
        <authorList>
            <person name="Corre E."/>
            <person name="Pelletier E."/>
            <person name="Niang G."/>
            <person name="Scheremetjew M."/>
            <person name="Finn R."/>
            <person name="Kale V."/>
            <person name="Holt S."/>
            <person name="Cochrane G."/>
            <person name="Meng A."/>
            <person name="Brown T."/>
            <person name="Cohen L."/>
        </authorList>
    </citation>
    <scope>NUCLEOTIDE SEQUENCE</scope>
    <source>
        <strain evidence="3">CCMP1756</strain>
    </source>
</reference>
<feature type="region of interest" description="Disordered" evidence="1">
    <location>
        <begin position="115"/>
        <end position="143"/>
    </location>
</feature>
<keyword evidence="2" id="KW-0732">Signal</keyword>
<evidence type="ECO:0000256" key="1">
    <source>
        <dbReference type="SAM" id="MobiDB-lite"/>
    </source>
</evidence>
<feature type="compositionally biased region" description="Basic residues" evidence="1">
    <location>
        <begin position="126"/>
        <end position="143"/>
    </location>
</feature>
<sequence length="143" mass="15848">MLRPSLRLLVFALAVVAHGGPALNLDDWSYDALPWRAWSNDQAHINVESFYVTGANRELFVKGQLDAAVGASYGVVGLERTLDDVDLSPYAAIEVNYDSLDGEIPLAMELRLQSPAGDYRGPGPGHGRRRGCSPGRRRERWRR</sequence>
<feature type="signal peptide" evidence="2">
    <location>
        <begin position="1"/>
        <end position="22"/>
    </location>
</feature>
<accession>A0A7S4EC55</accession>
<evidence type="ECO:0000256" key="2">
    <source>
        <dbReference type="SAM" id="SignalP"/>
    </source>
</evidence>
<gene>
    <name evidence="3" type="ORF">PCAL00307_LOCUS18797</name>
</gene>
<organism evidence="3">
    <name type="scientific">Pelagomonas calceolata</name>
    <dbReference type="NCBI Taxonomy" id="35677"/>
    <lineage>
        <taxon>Eukaryota</taxon>
        <taxon>Sar</taxon>
        <taxon>Stramenopiles</taxon>
        <taxon>Ochrophyta</taxon>
        <taxon>Pelagophyceae</taxon>
        <taxon>Pelagomonadales</taxon>
        <taxon>Pelagomonadaceae</taxon>
        <taxon>Pelagomonas</taxon>
    </lineage>
</organism>
<feature type="chain" id="PRO_5031209513" evidence="2">
    <location>
        <begin position="23"/>
        <end position="143"/>
    </location>
</feature>